<keyword evidence="9 16" id="KW-1133">Transmembrane helix</keyword>
<proteinExistence type="inferred from homology"/>
<accession>D6YSI7</accession>
<evidence type="ECO:0000256" key="5">
    <source>
        <dbReference type="ARBA" id="ARBA00014944"/>
    </source>
</evidence>
<dbReference type="RefSeq" id="WP_013182737.1">
    <property type="nucleotide sequence ID" value="NC_014225.1"/>
</dbReference>
<dbReference type="InterPro" id="IPR004570">
    <property type="entry name" value="Phosphatidylglycerol_P_synth"/>
</dbReference>
<dbReference type="PANTHER" id="PTHR14269:SF11">
    <property type="entry name" value="CDP-DIACYLGLYCEROL--GLYCEROL-3-PHOSPHATE 3-PHOSPHATIDYLTRANSFERASE"/>
    <property type="match status" value="1"/>
</dbReference>
<name>D6YSI7_WADCW</name>
<evidence type="ECO:0000256" key="15">
    <source>
        <dbReference type="RuleBase" id="RU003750"/>
    </source>
</evidence>
<keyword evidence="13" id="KW-1208">Phospholipid metabolism</keyword>
<reference evidence="17 18" key="1">
    <citation type="journal article" date="2010" name="PLoS ONE">
        <title>The Waddlia genome: a window into chlamydial biology.</title>
        <authorList>
            <person name="Bertelli C."/>
            <person name="Collyn F."/>
            <person name="Croxatto A."/>
            <person name="Ruckert C."/>
            <person name="Polkinghorne A."/>
            <person name="Kebbi-Beghdadi C."/>
            <person name="Goesmann A."/>
            <person name="Vaughan L."/>
            <person name="Greub G."/>
        </authorList>
    </citation>
    <scope>NUCLEOTIDE SEQUENCE [LARGE SCALE GENOMIC DNA]</scope>
    <source>
        <strain evidence="18">ATCC VR-1470 / WSU 86-1044</strain>
    </source>
</reference>
<dbReference type="HOGENOM" id="CLU_051314_6_4_0"/>
<protein>
    <recommendedName>
        <fullName evidence="5">CDP-diacylglycerol--glycerol-3-phosphate 3-phosphatidyltransferase</fullName>
        <ecNumber evidence="4">2.7.8.5</ecNumber>
    </recommendedName>
</protein>
<evidence type="ECO:0000256" key="2">
    <source>
        <dbReference type="ARBA" id="ARBA00005042"/>
    </source>
</evidence>
<evidence type="ECO:0000256" key="1">
    <source>
        <dbReference type="ARBA" id="ARBA00004141"/>
    </source>
</evidence>
<keyword evidence="10" id="KW-0443">Lipid metabolism</keyword>
<dbReference type="InterPro" id="IPR000462">
    <property type="entry name" value="CDP-OH_P_trans"/>
</dbReference>
<evidence type="ECO:0000256" key="8">
    <source>
        <dbReference type="ARBA" id="ARBA00022692"/>
    </source>
</evidence>
<comment type="similarity">
    <text evidence="3 15">Belongs to the CDP-alcohol phosphatidyltransferase class-I family.</text>
</comment>
<dbReference type="PIRSF" id="PIRSF000847">
    <property type="entry name" value="Phos_ph_gly_syn"/>
    <property type="match status" value="1"/>
</dbReference>
<dbReference type="Gene3D" id="1.20.120.1760">
    <property type="match status" value="1"/>
</dbReference>
<dbReference type="EMBL" id="CP001928">
    <property type="protein sequence ID" value="ADI39032.1"/>
    <property type="molecule type" value="Genomic_DNA"/>
</dbReference>
<evidence type="ECO:0000256" key="7">
    <source>
        <dbReference type="ARBA" id="ARBA00022679"/>
    </source>
</evidence>
<dbReference type="AlphaFoldDB" id="D6YSI7"/>
<sequence length="170" mass="19173">MLTVPNFISALRLPLALVFIKQDLLYRSIALILAMITDGLDGFLARRYKQSSAFGTVLDPIMDRFFVFFLIGIFMNEGSLGIWEVSTMVCRDFAVLLFGFYLVFSGKLSSYRFRAIWCGKVTTCVQFLVFFGLTLGLAIPSIVYLLFIVLGCLALVELYLSKESHPETSF</sequence>
<evidence type="ECO:0000256" key="13">
    <source>
        <dbReference type="ARBA" id="ARBA00023264"/>
    </source>
</evidence>
<feature type="transmembrane region" description="Helical" evidence="16">
    <location>
        <begin position="24"/>
        <end position="45"/>
    </location>
</feature>
<dbReference type="PANTHER" id="PTHR14269">
    <property type="entry name" value="CDP-DIACYLGLYCEROL--GLYCEROL-3-PHOSPHATE 3-PHOSPHATIDYLTRANSFERASE-RELATED"/>
    <property type="match status" value="1"/>
</dbReference>
<dbReference type="GO" id="GO:0008444">
    <property type="term" value="F:CDP-diacylglycerol-glycerol-3-phosphate 3-phosphatidyltransferase activity"/>
    <property type="evidence" value="ECO:0007669"/>
    <property type="project" value="UniProtKB-EC"/>
</dbReference>
<evidence type="ECO:0000256" key="11">
    <source>
        <dbReference type="ARBA" id="ARBA00023136"/>
    </source>
</evidence>
<evidence type="ECO:0000313" key="17">
    <source>
        <dbReference type="EMBL" id="ADI39032.1"/>
    </source>
</evidence>
<dbReference type="InterPro" id="IPR050324">
    <property type="entry name" value="CDP-alcohol_PTase-I"/>
</dbReference>
<dbReference type="Pfam" id="PF01066">
    <property type="entry name" value="CDP-OH_P_transf"/>
    <property type="match status" value="1"/>
</dbReference>
<keyword evidence="7 15" id="KW-0808">Transferase</keyword>
<keyword evidence="8 16" id="KW-0812">Transmembrane</keyword>
<keyword evidence="12" id="KW-0594">Phospholipid biosynthesis</keyword>
<evidence type="ECO:0000256" key="9">
    <source>
        <dbReference type="ARBA" id="ARBA00022989"/>
    </source>
</evidence>
<evidence type="ECO:0000256" key="3">
    <source>
        <dbReference type="ARBA" id="ARBA00010441"/>
    </source>
</evidence>
<dbReference type="PROSITE" id="PS00379">
    <property type="entry name" value="CDP_ALCOHOL_P_TRANSF"/>
    <property type="match status" value="1"/>
</dbReference>
<keyword evidence="18" id="KW-1185">Reference proteome</keyword>
<evidence type="ECO:0000256" key="6">
    <source>
        <dbReference type="ARBA" id="ARBA00022516"/>
    </source>
</evidence>
<comment type="catalytic activity">
    <reaction evidence="14">
        <text>a CDP-1,2-diacyl-sn-glycerol + sn-glycerol 3-phosphate = a 1,2-diacyl-sn-glycero-3-phospho-(1'-sn-glycero-3'-phosphate) + CMP + H(+)</text>
        <dbReference type="Rhea" id="RHEA:12593"/>
        <dbReference type="ChEBI" id="CHEBI:15378"/>
        <dbReference type="ChEBI" id="CHEBI:57597"/>
        <dbReference type="ChEBI" id="CHEBI:58332"/>
        <dbReference type="ChEBI" id="CHEBI:60110"/>
        <dbReference type="ChEBI" id="CHEBI:60377"/>
        <dbReference type="EC" id="2.7.8.5"/>
    </reaction>
</comment>
<comment type="subcellular location">
    <subcellularLocation>
        <location evidence="1">Membrane</location>
        <topology evidence="1">Multi-pass membrane protein</topology>
    </subcellularLocation>
</comment>
<dbReference type="Proteomes" id="UP000001505">
    <property type="component" value="Chromosome"/>
</dbReference>
<keyword evidence="6" id="KW-0444">Lipid biosynthesis</keyword>
<dbReference type="GO" id="GO:0046474">
    <property type="term" value="P:glycerophospholipid biosynthetic process"/>
    <property type="evidence" value="ECO:0007669"/>
    <property type="project" value="TreeGrafter"/>
</dbReference>
<evidence type="ECO:0000256" key="4">
    <source>
        <dbReference type="ARBA" id="ARBA00013170"/>
    </source>
</evidence>
<dbReference type="InterPro" id="IPR048254">
    <property type="entry name" value="CDP_ALCOHOL_P_TRANSF_CS"/>
</dbReference>
<evidence type="ECO:0000256" key="16">
    <source>
        <dbReference type="SAM" id="Phobius"/>
    </source>
</evidence>
<dbReference type="GO" id="GO:0016020">
    <property type="term" value="C:membrane"/>
    <property type="evidence" value="ECO:0007669"/>
    <property type="project" value="UniProtKB-SubCell"/>
</dbReference>
<gene>
    <name evidence="17" type="primary">pgsA3</name>
    <name evidence="17" type="ordered locus">wcw_1688</name>
</gene>
<organism evidence="17 18">
    <name type="scientific">Waddlia chondrophila (strain ATCC VR-1470 / WSU 86-1044)</name>
    <dbReference type="NCBI Taxonomy" id="716544"/>
    <lineage>
        <taxon>Bacteria</taxon>
        <taxon>Pseudomonadati</taxon>
        <taxon>Chlamydiota</taxon>
        <taxon>Chlamydiia</taxon>
        <taxon>Parachlamydiales</taxon>
        <taxon>Waddliaceae</taxon>
        <taxon>Waddlia</taxon>
    </lineage>
</organism>
<keyword evidence="11 16" id="KW-0472">Membrane</keyword>
<dbReference type="STRING" id="716544.wcw_1688"/>
<evidence type="ECO:0000313" key="18">
    <source>
        <dbReference type="Proteomes" id="UP000001505"/>
    </source>
</evidence>
<dbReference type="InterPro" id="IPR043130">
    <property type="entry name" value="CDP-OH_PTrfase_TM_dom"/>
</dbReference>
<dbReference type="eggNOG" id="COG0558">
    <property type="taxonomic scope" value="Bacteria"/>
</dbReference>
<dbReference type="EC" id="2.7.8.5" evidence="4"/>
<evidence type="ECO:0000256" key="12">
    <source>
        <dbReference type="ARBA" id="ARBA00023209"/>
    </source>
</evidence>
<dbReference type="OrthoDB" id="9796672at2"/>
<comment type="pathway">
    <text evidence="2">Phospholipid metabolism; phosphatidylglycerol biosynthesis; phosphatidylglycerol from CDP-diacylglycerol: step 1/2.</text>
</comment>
<feature type="transmembrane region" description="Helical" evidence="16">
    <location>
        <begin position="81"/>
        <end position="104"/>
    </location>
</feature>
<dbReference type="KEGG" id="wch:wcw_1688"/>
<evidence type="ECO:0000256" key="10">
    <source>
        <dbReference type="ARBA" id="ARBA00023098"/>
    </source>
</evidence>
<evidence type="ECO:0000256" key="14">
    <source>
        <dbReference type="ARBA" id="ARBA00048586"/>
    </source>
</evidence>